<keyword evidence="3" id="KW-0050">Antiport</keyword>
<dbReference type="PROSITE" id="PS51202">
    <property type="entry name" value="RCK_C"/>
    <property type="match status" value="2"/>
</dbReference>
<evidence type="ECO:0000256" key="9">
    <source>
        <dbReference type="SAM" id="Phobius"/>
    </source>
</evidence>
<dbReference type="GO" id="GO:1902600">
    <property type="term" value="P:proton transmembrane transport"/>
    <property type="evidence" value="ECO:0007669"/>
    <property type="project" value="InterPro"/>
</dbReference>
<dbReference type="InterPro" id="IPR006037">
    <property type="entry name" value="RCK_C"/>
</dbReference>
<dbReference type="PANTHER" id="PTHR32507">
    <property type="entry name" value="NA(+)/H(+) ANTIPORTER 1"/>
    <property type="match status" value="1"/>
</dbReference>
<dbReference type="EMBL" id="FRAD01000003">
    <property type="protein sequence ID" value="SHJ45261.1"/>
    <property type="molecule type" value="Genomic_DNA"/>
</dbReference>
<accession>A0A1M6JEZ8</accession>
<keyword evidence="6 9" id="KW-1133">Transmembrane helix</keyword>
<evidence type="ECO:0000256" key="3">
    <source>
        <dbReference type="ARBA" id="ARBA00022449"/>
    </source>
</evidence>
<evidence type="ECO:0000256" key="5">
    <source>
        <dbReference type="ARBA" id="ARBA00022692"/>
    </source>
</evidence>
<dbReference type="OrthoDB" id="9810759at2"/>
<feature type="transmembrane region" description="Helical" evidence="9">
    <location>
        <begin position="183"/>
        <end position="209"/>
    </location>
</feature>
<feature type="transmembrane region" description="Helical" evidence="9">
    <location>
        <begin position="362"/>
        <end position="381"/>
    </location>
</feature>
<feature type="transmembrane region" description="Helical" evidence="9">
    <location>
        <begin position="56"/>
        <end position="76"/>
    </location>
</feature>
<dbReference type="RefSeq" id="WP_072901244.1">
    <property type="nucleotide sequence ID" value="NZ_FRAD01000003.1"/>
</dbReference>
<evidence type="ECO:0000256" key="8">
    <source>
        <dbReference type="ARBA" id="ARBA00023136"/>
    </source>
</evidence>
<dbReference type="Pfam" id="PF02080">
    <property type="entry name" value="TrkA_C"/>
    <property type="match status" value="2"/>
</dbReference>
<dbReference type="GO" id="GO:0015297">
    <property type="term" value="F:antiporter activity"/>
    <property type="evidence" value="ECO:0007669"/>
    <property type="project" value="UniProtKB-KW"/>
</dbReference>
<dbReference type="InterPro" id="IPR006153">
    <property type="entry name" value="Cation/H_exchanger_TM"/>
</dbReference>
<evidence type="ECO:0000313" key="12">
    <source>
        <dbReference type="Proteomes" id="UP000183952"/>
    </source>
</evidence>
<dbReference type="SUPFAM" id="SSF116726">
    <property type="entry name" value="TrkA C-terminal domain-like"/>
    <property type="match status" value="2"/>
</dbReference>
<sequence>MAGYILLIAIIILICLLMMKVSSKIGIPVLLAFILLGMLFGSDGIFKIYFDNYDVSEKICSFALIFIMFYGGFGTNWKTAKPIVKKSILLSSLGVVITALVTGLFCFLILKMNFWESMLIGSVISSTDAASVFSILRSKQISFKDNTASMLEMESGSNDPCSYMLTVMVLSAMKGEASGWSMVYMILAQIIFGVVFGVLSAWVTTFALSKMKNIKNGFDTIFVFSMALISYAGSALIGGNGYLSTYIAGIILGNKPLRNKITLVHFFDGITTLMQMLIFFLLGLLSFPSQLPNILIPALAIAVFLTFVSRPIAVFAILTPFKCSLNQKLLVSWTGIRGAASIVFAIMATVNPAYLKHDVFHIVFFIVLMSVSIQGSLIPLVSRKLNMIDDEGNIMKTFSDYSEEMPIQFVKINIIKDHPWINKKVRELTLLPGLPLVLIQRGKNRLIPKGNTTIFQGDTVVLSALSLQDSSVGSLTEMKVEKENALCDKTLSEVKLDEDKFIVLIIRNEKYIIPNGRTLIREDDTLVISQL</sequence>
<dbReference type="PANTHER" id="PTHR32507:SF7">
    <property type="entry name" value="K(+)_H(+) ANTIPORTER NHAP2"/>
    <property type="match status" value="1"/>
</dbReference>
<keyword evidence="12" id="KW-1185">Reference proteome</keyword>
<dbReference type="Gene3D" id="3.30.70.1450">
    <property type="entry name" value="Regulator of K+ conductance, C-terminal domain"/>
    <property type="match status" value="2"/>
</dbReference>
<dbReference type="GO" id="GO:0005886">
    <property type="term" value="C:plasma membrane"/>
    <property type="evidence" value="ECO:0007669"/>
    <property type="project" value="UniProtKB-SubCell"/>
</dbReference>
<evidence type="ECO:0000256" key="1">
    <source>
        <dbReference type="ARBA" id="ARBA00004651"/>
    </source>
</evidence>
<dbReference type="InterPro" id="IPR036721">
    <property type="entry name" value="RCK_C_sf"/>
</dbReference>
<evidence type="ECO:0000313" key="11">
    <source>
        <dbReference type="EMBL" id="SHJ45261.1"/>
    </source>
</evidence>
<dbReference type="NCBIfam" id="NF003715">
    <property type="entry name" value="PRK05326.1-2"/>
    <property type="match status" value="1"/>
</dbReference>
<feature type="transmembrane region" description="Helical" evidence="9">
    <location>
        <begin position="221"/>
        <end position="243"/>
    </location>
</feature>
<evidence type="ECO:0000256" key="6">
    <source>
        <dbReference type="ARBA" id="ARBA00022989"/>
    </source>
</evidence>
<proteinExistence type="predicted"/>
<dbReference type="Pfam" id="PF00999">
    <property type="entry name" value="Na_H_Exchanger"/>
    <property type="match status" value="1"/>
</dbReference>
<dbReference type="STRING" id="1121331.SAMN02745248_00167"/>
<dbReference type="Proteomes" id="UP000183952">
    <property type="component" value="Unassembled WGS sequence"/>
</dbReference>
<dbReference type="Gene3D" id="1.20.1530.20">
    <property type="match status" value="1"/>
</dbReference>
<dbReference type="NCBIfam" id="NF003716">
    <property type="entry name" value="PRK05326.1-3"/>
    <property type="match status" value="1"/>
</dbReference>
<dbReference type="InterPro" id="IPR038770">
    <property type="entry name" value="Na+/solute_symporter_sf"/>
</dbReference>
<name>A0A1M6JEZ8_9CLOT</name>
<keyword evidence="7" id="KW-0406">Ion transport</keyword>
<evidence type="ECO:0000256" key="2">
    <source>
        <dbReference type="ARBA" id="ARBA00022448"/>
    </source>
</evidence>
<protein>
    <submittedName>
        <fullName evidence="11">Cell volume regulation protein A</fullName>
    </submittedName>
</protein>
<gene>
    <name evidence="11" type="ORF">SAMN02745248_00167</name>
</gene>
<dbReference type="GO" id="GO:0006813">
    <property type="term" value="P:potassium ion transport"/>
    <property type="evidence" value="ECO:0007669"/>
    <property type="project" value="InterPro"/>
</dbReference>
<feature type="transmembrane region" description="Helical" evidence="9">
    <location>
        <begin position="263"/>
        <end position="288"/>
    </location>
</feature>
<keyword evidence="2" id="KW-0813">Transport</keyword>
<dbReference type="AlphaFoldDB" id="A0A1M6JEZ8"/>
<feature type="transmembrane region" description="Helical" evidence="9">
    <location>
        <begin position="88"/>
        <end position="112"/>
    </location>
</feature>
<feature type="transmembrane region" description="Helical" evidence="9">
    <location>
        <begin position="330"/>
        <end position="350"/>
    </location>
</feature>
<evidence type="ECO:0000256" key="4">
    <source>
        <dbReference type="ARBA" id="ARBA00022475"/>
    </source>
</evidence>
<dbReference type="GO" id="GO:0008324">
    <property type="term" value="F:monoatomic cation transmembrane transporter activity"/>
    <property type="evidence" value="ECO:0007669"/>
    <property type="project" value="InterPro"/>
</dbReference>
<keyword evidence="4" id="KW-1003">Cell membrane</keyword>
<feature type="transmembrane region" description="Helical" evidence="9">
    <location>
        <begin position="29"/>
        <end position="50"/>
    </location>
</feature>
<keyword evidence="8 9" id="KW-0472">Membrane</keyword>
<evidence type="ECO:0000256" key="7">
    <source>
        <dbReference type="ARBA" id="ARBA00023065"/>
    </source>
</evidence>
<keyword evidence="5 9" id="KW-0812">Transmembrane</keyword>
<reference evidence="11 12" key="1">
    <citation type="submission" date="2016-11" db="EMBL/GenBank/DDBJ databases">
        <authorList>
            <person name="Jaros S."/>
            <person name="Januszkiewicz K."/>
            <person name="Wedrychowicz H."/>
        </authorList>
    </citation>
    <scope>NUCLEOTIDE SEQUENCE [LARGE SCALE GENOMIC DNA]</scope>
    <source>
        <strain evidence="11 12">DSM 3090</strain>
    </source>
</reference>
<comment type="subcellular location">
    <subcellularLocation>
        <location evidence="1">Cell membrane</location>
        <topology evidence="1">Multi-pass membrane protein</topology>
    </subcellularLocation>
</comment>
<evidence type="ECO:0000259" key="10">
    <source>
        <dbReference type="PROSITE" id="PS51202"/>
    </source>
</evidence>
<feature type="transmembrane region" description="Helical" evidence="9">
    <location>
        <begin position="294"/>
        <end position="318"/>
    </location>
</feature>
<feature type="transmembrane region" description="Helical" evidence="9">
    <location>
        <begin position="6"/>
        <end position="22"/>
    </location>
</feature>
<feature type="domain" description="RCK C-terminal" evidence="10">
    <location>
        <begin position="396"/>
        <end position="461"/>
    </location>
</feature>
<organism evidence="11 12">
    <name type="scientific">Hathewaya proteolytica DSM 3090</name>
    <dbReference type="NCBI Taxonomy" id="1121331"/>
    <lineage>
        <taxon>Bacteria</taxon>
        <taxon>Bacillati</taxon>
        <taxon>Bacillota</taxon>
        <taxon>Clostridia</taxon>
        <taxon>Eubacteriales</taxon>
        <taxon>Clostridiaceae</taxon>
        <taxon>Hathewaya</taxon>
    </lineage>
</organism>
<feature type="domain" description="RCK C-terminal" evidence="10">
    <location>
        <begin position="462"/>
        <end position="531"/>
    </location>
</feature>